<accession>A0A8S9S1X0</accession>
<evidence type="ECO:0000313" key="1">
    <source>
        <dbReference type="EMBL" id="KAF3587601.1"/>
    </source>
</evidence>
<dbReference type="AlphaFoldDB" id="A0A8S9S1X0"/>
<proteinExistence type="predicted"/>
<evidence type="ECO:0000313" key="2">
    <source>
        <dbReference type="Proteomes" id="UP000712600"/>
    </source>
</evidence>
<gene>
    <name evidence="1" type="ORF">F2Q69_00032264</name>
</gene>
<dbReference type="EMBL" id="QGKX02000088">
    <property type="protein sequence ID" value="KAF3587601.1"/>
    <property type="molecule type" value="Genomic_DNA"/>
</dbReference>
<dbReference type="Proteomes" id="UP000712600">
    <property type="component" value="Unassembled WGS sequence"/>
</dbReference>
<comment type="caution">
    <text evidence="1">The sequence shown here is derived from an EMBL/GenBank/DDBJ whole genome shotgun (WGS) entry which is preliminary data.</text>
</comment>
<organism evidence="1 2">
    <name type="scientific">Brassica cretica</name>
    <name type="common">Mustard</name>
    <dbReference type="NCBI Taxonomy" id="69181"/>
    <lineage>
        <taxon>Eukaryota</taxon>
        <taxon>Viridiplantae</taxon>
        <taxon>Streptophyta</taxon>
        <taxon>Embryophyta</taxon>
        <taxon>Tracheophyta</taxon>
        <taxon>Spermatophyta</taxon>
        <taxon>Magnoliopsida</taxon>
        <taxon>eudicotyledons</taxon>
        <taxon>Gunneridae</taxon>
        <taxon>Pentapetalae</taxon>
        <taxon>rosids</taxon>
        <taxon>malvids</taxon>
        <taxon>Brassicales</taxon>
        <taxon>Brassicaceae</taxon>
        <taxon>Brassiceae</taxon>
        <taxon>Brassica</taxon>
    </lineage>
</organism>
<sequence length="166" mass="18179">MPTMSPSLPAFIARGSEDVRTGATISSSPTTIDLRCCEPKATRSVSHSTGDNSVRQRFRHVLSRGEEMSYIGSRAEECNKRNRDRSCTAKVIGVASWSRTSLSCCDAETVPTSLSSAFATSLEMKQFWLIKWCPIGVNLVSIDRGHIGINYDRRDRKVNGSSGVAC</sequence>
<protein>
    <submittedName>
        <fullName evidence="1">Uncharacterized protein</fullName>
    </submittedName>
</protein>
<name>A0A8S9S1X0_BRACR</name>
<reference evidence="1" key="1">
    <citation type="submission" date="2019-12" db="EMBL/GenBank/DDBJ databases">
        <title>Genome sequencing and annotation of Brassica cretica.</title>
        <authorList>
            <person name="Studholme D.J."/>
            <person name="Sarris P."/>
        </authorList>
    </citation>
    <scope>NUCLEOTIDE SEQUENCE</scope>
    <source>
        <strain evidence="1">PFS-109/04</strain>
        <tissue evidence="1">Leaf</tissue>
    </source>
</reference>